<proteinExistence type="predicted"/>
<sequence>MTCKTNFANKRPPKRNSYNTPNYANLVPQNPLQADEQPQSTFVNMFHQNVEIDPLDSEQIIATSEKVPPSAITAARVLLAGLSGQETQQIDFCEEDPSKEQVIEAIQHTSAPQTW</sequence>
<protein>
    <submittedName>
        <fullName evidence="2">Uncharacterized protein</fullName>
    </submittedName>
</protein>
<feature type="region of interest" description="Disordered" evidence="1">
    <location>
        <begin position="1"/>
        <end position="29"/>
    </location>
</feature>
<organism evidence="2 3">
    <name type="scientific">Streblomastix strix</name>
    <dbReference type="NCBI Taxonomy" id="222440"/>
    <lineage>
        <taxon>Eukaryota</taxon>
        <taxon>Metamonada</taxon>
        <taxon>Preaxostyla</taxon>
        <taxon>Oxymonadida</taxon>
        <taxon>Streblomastigidae</taxon>
        <taxon>Streblomastix</taxon>
    </lineage>
</organism>
<dbReference type="Proteomes" id="UP000324800">
    <property type="component" value="Unassembled WGS sequence"/>
</dbReference>
<dbReference type="AlphaFoldDB" id="A0A5J4T6E9"/>
<dbReference type="EMBL" id="SNRW01037534">
    <property type="protein sequence ID" value="KAA6353738.1"/>
    <property type="molecule type" value="Genomic_DNA"/>
</dbReference>
<comment type="caution">
    <text evidence="2">The sequence shown here is derived from an EMBL/GenBank/DDBJ whole genome shotgun (WGS) entry which is preliminary data.</text>
</comment>
<evidence type="ECO:0000256" key="1">
    <source>
        <dbReference type="SAM" id="MobiDB-lite"/>
    </source>
</evidence>
<gene>
    <name evidence="2" type="ORF">EZS28_050735</name>
</gene>
<reference evidence="2 3" key="1">
    <citation type="submission" date="2019-03" db="EMBL/GenBank/DDBJ databases">
        <title>Single cell metagenomics reveals metabolic interactions within the superorganism composed of flagellate Streblomastix strix and complex community of Bacteroidetes bacteria on its surface.</title>
        <authorList>
            <person name="Treitli S.C."/>
            <person name="Kolisko M."/>
            <person name="Husnik F."/>
            <person name="Keeling P."/>
            <person name="Hampl V."/>
        </authorList>
    </citation>
    <scope>NUCLEOTIDE SEQUENCE [LARGE SCALE GENOMIC DNA]</scope>
    <source>
        <strain evidence="2">ST1C</strain>
    </source>
</reference>
<evidence type="ECO:0000313" key="2">
    <source>
        <dbReference type="EMBL" id="KAA6353738.1"/>
    </source>
</evidence>
<evidence type="ECO:0000313" key="3">
    <source>
        <dbReference type="Proteomes" id="UP000324800"/>
    </source>
</evidence>
<name>A0A5J4T6E9_9EUKA</name>
<feature type="compositionally biased region" description="Polar residues" evidence="1">
    <location>
        <begin position="16"/>
        <end position="29"/>
    </location>
</feature>
<accession>A0A5J4T6E9</accession>